<dbReference type="Proteomes" id="UP000182725">
    <property type="component" value="Unassembled WGS sequence"/>
</dbReference>
<dbReference type="EMBL" id="FNTV01000002">
    <property type="protein sequence ID" value="SEF13445.1"/>
    <property type="molecule type" value="Genomic_DNA"/>
</dbReference>
<dbReference type="SUPFAM" id="SSF46785">
    <property type="entry name" value="Winged helix' DNA-binding domain"/>
    <property type="match status" value="1"/>
</dbReference>
<sequence length="618" mass="67807">MGTTSSVDTHGVSVEASVHAQAWASLASLIAGAPVMRFATRAGKYPRPRLVPPRITRSLPNRAAAVMVHGSDGSVQTLCLDLDTSKALQGVVDADAAAISALVTSCGLRFVADHSPSGGRHIYIPLVERLAAEDARELVEALASRFPSLDPGPHQNITDGCIRPPGSWHKSMTGHQVLDTPLHEAYDIMRLRNPATAVAALRRALAASIRQVRTRKDARTTAGLTVATTPRTTGLLSARGTSVLRKVARTGIYDTARYKSASEARMAVLSHLSNFSITLPQVQERLTTDFAGLAALYQDMAHLGRLLPLEWDKAQAWVAQKQGVPNAGKEYSNKCDTGHPLTHGGGTAEVRSPASVMAEINDLENVLYAILDQRLAETGREGITLRFLLRAVIGFARAKGTLLVDVGCRSFAREMGKHHGTIARLLPRLVRHSGGMLSKLQDAQGRHADSYLLGLPEQWKDVAKAHAWRKGKIYGIRPVFRALGAPAALVYEAIERGRHSPTTADIVRATGLSRPTVHKELMTLAEVSMIERHHGAWQILHATNLRHIAEWLGVQEDYEYQCSLIRAQRQAWHAYLERFLEPVIREEDIYDQEISEWDSWVPDDYGELSAWDRHLLAA</sequence>
<evidence type="ECO:0000313" key="2">
    <source>
        <dbReference type="Proteomes" id="UP000182725"/>
    </source>
</evidence>
<protein>
    <submittedName>
        <fullName evidence="1">IclR helix-turn-helix domain-containing protein</fullName>
    </submittedName>
</protein>
<evidence type="ECO:0000313" key="1">
    <source>
        <dbReference type="EMBL" id="SEF13445.1"/>
    </source>
</evidence>
<organism evidence="1 2">
    <name type="scientific">Arthrobacter alpinus</name>
    <dbReference type="NCBI Taxonomy" id="656366"/>
    <lineage>
        <taxon>Bacteria</taxon>
        <taxon>Bacillati</taxon>
        <taxon>Actinomycetota</taxon>
        <taxon>Actinomycetes</taxon>
        <taxon>Micrococcales</taxon>
        <taxon>Micrococcaceae</taxon>
        <taxon>Arthrobacter</taxon>
    </lineage>
</organism>
<dbReference type="InterPro" id="IPR036388">
    <property type="entry name" value="WH-like_DNA-bd_sf"/>
</dbReference>
<dbReference type="Gene3D" id="1.10.10.10">
    <property type="entry name" value="Winged helix-like DNA-binding domain superfamily/Winged helix DNA-binding domain"/>
    <property type="match status" value="1"/>
</dbReference>
<dbReference type="InterPro" id="IPR036390">
    <property type="entry name" value="WH_DNA-bd_sf"/>
</dbReference>
<accession>A0A1H5PIA0</accession>
<name>A0A1H5PIA0_9MICC</name>
<dbReference type="AlphaFoldDB" id="A0A1H5PIA0"/>
<gene>
    <name evidence="1" type="ORF">SAMN04489740_4377</name>
</gene>
<reference evidence="1 2" key="1">
    <citation type="submission" date="2016-10" db="EMBL/GenBank/DDBJ databases">
        <authorList>
            <person name="de Groot N.N."/>
        </authorList>
    </citation>
    <scope>NUCLEOTIDE SEQUENCE [LARGE SCALE GENOMIC DNA]</scope>
    <source>
        <strain evidence="1 2">DSM 22274</strain>
    </source>
</reference>
<proteinExistence type="predicted"/>